<evidence type="ECO:0000256" key="10">
    <source>
        <dbReference type="SAM" id="Phobius"/>
    </source>
</evidence>
<keyword evidence="3" id="KW-0597">Phosphoprotein</keyword>
<dbReference type="SUPFAM" id="SSF47384">
    <property type="entry name" value="Homodimeric domain of signal transducing histidine kinase"/>
    <property type="match status" value="1"/>
</dbReference>
<dbReference type="InterPro" id="IPR003661">
    <property type="entry name" value="HisK_dim/P_dom"/>
</dbReference>
<dbReference type="EC" id="2.7.13.3" evidence="2"/>
<dbReference type="Pfam" id="PF00512">
    <property type="entry name" value="HisKA"/>
    <property type="match status" value="1"/>
</dbReference>
<protein>
    <recommendedName>
        <fullName evidence="2">histidine kinase</fullName>
        <ecNumber evidence="2">2.7.13.3</ecNumber>
    </recommendedName>
</protein>
<keyword evidence="10" id="KW-0812">Transmembrane</keyword>
<dbReference type="Gene3D" id="1.10.287.130">
    <property type="match status" value="1"/>
</dbReference>
<dbReference type="Gene3D" id="6.10.250.3020">
    <property type="match status" value="1"/>
</dbReference>
<keyword evidence="5" id="KW-0547">Nucleotide-binding</keyword>
<dbReference type="Proteomes" id="UP001209701">
    <property type="component" value="Unassembled WGS sequence"/>
</dbReference>
<evidence type="ECO:0000313" key="13">
    <source>
        <dbReference type="Proteomes" id="UP001209701"/>
    </source>
</evidence>
<dbReference type="Pfam" id="PF02518">
    <property type="entry name" value="HATPase_c"/>
    <property type="match status" value="1"/>
</dbReference>
<dbReference type="PANTHER" id="PTHR43065:SF46">
    <property type="entry name" value="C4-DICARBOXYLATE TRANSPORT SENSOR PROTEIN DCTB"/>
    <property type="match status" value="1"/>
</dbReference>
<comment type="catalytic activity">
    <reaction evidence="1">
        <text>ATP + protein L-histidine = ADP + protein N-phospho-L-histidine.</text>
        <dbReference type="EC" id="2.7.13.3"/>
    </reaction>
</comment>
<dbReference type="CDD" id="cd00082">
    <property type="entry name" value="HisKA"/>
    <property type="match status" value="1"/>
</dbReference>
<organism evidence="12 13">
    <name type="scientific">Roseateles oligotrophus</name>
    <dbReference type="NCBI Taxonomy" id="1769250"/>
    <lineage>
        <taxon>Bacteria</taxon>
        <taxon>Pseudomonadati</taxon>
        <taxon>Pseudomonadota</taxon>
        <taxon>Betaproteobacteria</taxon>
        <taxon>Burkholderiales</taxon>
        <taxon>Sphaerotilaceae</taxon>
        <taxon>Roseateles</taxon>
    </lineage>
</organism>
<evidence type="ECO:0000256" key="7">
    <source>
        <dbReference type="ARBA" id="ARBA00022840"/>
    </source>
</evidence>
<dbReference type="InterPro" id="IPR036890">
    <property type="entry name" value="HATPase_C_sf"/>
</dbReference>
<evidence type="ECO:0000259" key="11">
    <source>
        <dbReference type="PROSITE" id="PS50109"/>
    </source>
</evidence>
<evidence type="ECO:0000256" key="8">
    <source>
        <dbReference type="ARBA" id="ARBA00023012"/>
    </source>
</evidence>
<dbReference type="PIRSF" id="PIRSF036431">
    <property type="entry name" value="STHK_DctB"/>
    <property type="match status" value="1"/>
</dbReference>
<evidence type="ECO:0000256" key="9">
    <source>
        <dbReference type="SAM" id="Coils"/>
    </source>
</evidence>
<dbReference type="SMART" id="SM00387">
    <property type="entry name" value="HATPase_c"/>
    <property type="match status" value="1"/>
</dbReference>
<dbReference type="SUPFAM" id="SSF55874">
    <property type="entry name" value="ATPase domain of HSP90 chaperone/DNA topoisomerase II/histidine kinase"/>
    <property type="match status" value="1"/>
</dbReference>
<dbReference type="PRINTS" id="PR00344">
    <property type="entry name" value="BCTRLSENSOR"/>
</dbReference>
<dbReference type="Gene3D" id="3.30.565.10">
    <property type="entry name" value="Histidine kinase-like ATPase, C-terminal domain"/>
    <property type="match status" value="1"/>
</dbReference>
<feature type="domain" description="Histidine kinase" evidence="11">
    <location>
        <begin position="401"/>
        <end position="620"/>
    </location>
</feature>
<dbReference type="InterPro" id="IPR036097">
    <property type="entry name" value="HisK_dim/P_sf"/>
</dbReference>
<name>A0ABT2YLR4_9BURK</name>
<keyword evidence="10" id="KW-0472">Membrane</keyword>
<dbReference type="PROSITE" id="PS50109">
    <property type="entry name" value="HIS_KIN"/>
    <property type="match status" value="1"/>
</dbReference>
<comment type="caution">
    <text evidence="12">The sequence shown here is derived from an EMBL/GenBank/DDBJ whole genome shotgun (WGS) entry which is preliminary data.</text>
</comment>
<dbReference type="InterPro" id="IPR005467">
    <property type="entry name" value="His_kinase_dom"/>
</dbReference>
<evidence type="ECO:0000256" key="5">
    <source>
        <dbReference type="ARBA" id="ARBA00022741"/>
    </source>
</evidence>
<dbReference type="EMBL" id="JAJIRN010000011">
    <property type="protein sequence ID" value="MCV2371002.1"/>
    <property type="molecule type" value="Genomic_DNA"/>
</dbReference>
<dbReference type="PANTHER" id="PTHR43065">
    <property type="entry name" value="SENSOR HISTIDINE KINASE"/>
    <property type="match status" value="1"/>
</dbReference>
<evidence type="ECO:0000256" key="6">
    <source>
        <dbReference type="ARBA" id="ARBA00022777"/>
    </source>
</evidence>
<keyword evidence="8" id="KW-0902">Two-component regulatory system</keyword>
<proteinExistence type="predicted"/>
<keyword evidence="4" id="KW-0808">Transferase</keyword>
<feature type="coiled-coil region" evidence="9">
    <location>
        <begin position="351"/>
        <end position="385"/>
    </location>
</feature>
<dbReference type="InterPro" id="IPR003594">
    <property type="entry name" value="HATPase_dom"/>
</dbReference>
<keyword evidence="13" id="KW-1185">Reference proteome</keyword>
<reference evidence="12 13" key="1">
    <citation type="submission" date="2021-11" db="EMBL/GenBank/DDBJ databases">
        <authorList>
            <person name="Liang Q."/>
            <person name="Mou H."/>
            <person name="Liu Z."/>
        </authorList>
    </citation>
    <scope>NUCLEOTIDE SEQUENCE [LARGE SCALE GENOMIC DNA]</scope>
    <source>
        <strain evidence="12 13">CHU3</strain>
    </source>
</reference>
<keyword evidence="10" id="KW-1133">Transmembrane helix</keyword>
<keyword evidence="6" id="KW-0418">Kinase</keyword>
<dbReference type="Gene3D" id="3.30.450.20">
    <property type="entry name" value="PAS domain"/>
    <property type="match status" value="1"/>
</dbReference>
<keyword evidence="7" id="KW-0067">ATP-binding</keyword>
<feature type="transmembrane region" description="Helical" evidence="10">
    <location>
        <begin position="6"/>
        <end position="25"/>
    </location>
</feature>
<evidence type="ECO:0000256" key="3">
    <source>
        <dbReference type="ARBA" id="ARBA00022553"/>
    </source>
</evidence>
<evidence type="ECO:0000256" key="4">
    <source>
        <dbReference type="ARBA" id="ARBA00022679"/>
    </source>
</evidence>
<evidence type="ECO:0000313" key="12">
    <source>
        <dbReference type="EMBL" id="MCV2371002.1"/>
    </source>
</evidence>
<sequence>MVRPGVISYLTLVLIGLIALGMLLGQRWSERAGMEQLAAVAAERLELYAASLEAELARHAYLPSLMSIDADIQALLREPENAGLRQRVDRKLAGINVRAGLSLSFVLGAEGQVLSSSDGAGLGSTAVAVARRLAQPLSMGADQASSHFFAAHETMGSSDYFLLHSLKRGGKLLGQIVLVQNLAPLEAMWVDQGLRSQGEKILVVDDKEVVIMSSVPAWKNHLLNQRTDEQRSELQASARYIGPLLGPLGLFVHEALQQEAILISVPSLAQGGASPRPAKQTLLAQERAVLPLALRLVTLSDPAEVWRQARYAAWGGGAIGASIGMLALYLASRRRAHAQLFAASSELQLAHAQLERQVQARTQELSQTNRELKHQIAQRLQAEDELMQSAKLAVLGQMSAGIAHEINQPLTAMRALSRNGLLLLEKGRNDSVAANLNSIDAMVERMTGITRQLKNFARKAEEAHAPVSLARAIGGARLLLEHRIKAEQVELTLNVADDLLVRCEPNRLEQVLINLIANALDATKDAPLRQLRINALPPQQGEGNRVLVQISDNGAGIAPDLVSRLFEPFFTTKPAGQGLGLGLVISSKIIHDFGGSLRARPNPAEQGGGMTFEFDLEICTRDKTHV</sequence>
<dbReference type="InterPro" id="IPR004358">
    <property type="entry name" value="Sig_transdc_His_kin-like_C"/>
</dbReference>
<evidence type="ECO:0000256" key="1">
    <source>
        <dbReference type="ARBA" id="ARBA00000085"/>
    </source>
</evidence>
<accession>A0ABT2YLR4</accession>
<dbReference type="InterPro" id="IPR017055">
    <property type="entry name" value="Sig_transdc_His_kinase_DctB"/>
</dbReference>
<evidence type="ECO:0000256" key="2">
    <source>
        <dbReference type="ARBA" id="ARBA00012438"/>
    </source>
</evidence>
<keyword evidence="9" id="KW-0175">Coiled coil</keyword>
<gene>
    <name evidence="12" type="ORF">LNV07_23180</name>
</gene>
<dbReference type="SMART" id="SM00388">
    <property type="entry name" value="HisKA"/>
    <property type="match status" value="1"/>
</dbReference>